<comment type="caution">
    <text evidence="5">The sequence shown here is derived from an EMBL/GenBank/DDBJ whole genome shotgun (WGS) entry which is preliminary data.</text>
</comment>
<evidence type="ECO:0000313" key="6">
    <source>
        <dbReference type="Proteomes" id="UP000194236"/>
    </source>
</evidence>
<dbReference type="Proteomes" id="UP000194236">
    <property type="component" value="Unassembled WGS sequence"/>
</dbReference>
<keyword evidence="3" id="KW-0547">Nucleotide-binding</keyword>
<dbReference type="GO" id="GO:0052381">
    <property type="term" value="F:tRNA dimethylallyltransferase activity"/>
    <property type="evidence" value="ECO:0007669"/>
    <property type="project" value="TreeGrafter"/>
</dbReference>
<dbReference type="EMBL" id="MUJZ01021424">
    <property type="protein sequence ID" value="OTF79782.1"/>
    <property type="molecule type" value="Genomic_DNA"/>
</dbReference>
<dbReference type="GO" id="GO:0006400">
    <property type="term" value="P:tRNA modification"/>
    <property type="evidence" value="ECO:0007669"/>
    <property type="project" value="TreeGrafter"/>
</dbReference>
<keyword evidence="6" id="KW-1185">Reference proteome</keyword>
<dbReference type="PANTHER" id="PTHR11088">
    <property type="entry name" value="TRNA DIMETHYLALLYLTRANSFERASE"/>
    <property type="match status" value="1"/>
</dbReference>
<accession>A0A1Y3BFZ7</accession>
<evidence type="ECO:0000256" key="3">
    <source>
        <dbReference type="ARBA" id="ARBA00022741"/>
    </source>
</evidence>
<dbReference type="GO" id="GO:0005524">
    <property type="term" value="F:ATP binding"/>
    <property type="evidence" value="ECO:0007669"/>
    <property type="project" value="UniProtKB-KW"/>
</dbReference>
<evidence type="ECO:0000313" key="5">
    <source>
        <dbReference type="EMBL" id="OTF79782.1"/>
    </source>
</evidence>
<dbReference type="AlphaFoldDB" id="A0A1Y3BFZ7"/>
<evidence type="ECO:0000256" key="1">
    <source>
        <dbReference type="ARBA" id="ARBA00005842"/>
    </source>
</evidence>
<dbReference type="InterPro" id="IPR027417">
    <property type="entry name" value="P-loop_NTPase"/>
</dbReference>
<sequence>MISTQSAISYESCPMIVIIGATGCGKTKLSLELAEHYKNAEIISADSMQIYKGLDIATNKASPAERAKIAHHLIDMIDPFKQFTVLDFQKLALKS</sequence>
<dbReference type="OrthoDB" id="775260at2759"/>
<dbReference type="Gene3D" id="3.40.50.300">
    <property type="entry name" value="P-loop containing nucleotide triphosphate hydrolases"/>
    <property type="match status" value="1"/>
</dbReference>
<feature type="non-terminal residue" evidence="5">
    <location>
        <position position="95"/>
    </location>
</feature>
<dbReference type="GO" id="GO:0005739">
    <property type="term" value="C:mitochondrion"/>
    <property type="evidence" value="ECO:0007669"/>
    <property type="project" value="TreeGrafter"/>
</dbReference>
<dbReference type="PANTHER" id="PTHR11088:SF89">
    <property type="entry name" value="TRNA DIMETHYLALLYLTRANSFERASE"/>
    <property type="match status" value="1"/>
</dbReference>
<evidence type="ECO:0000256" key="2">
    <source>
        <dbReference type="ARBA" id="ARBA00022679"/>
    </source>
</evidence>
<gene>
    <name evidence="5" type="ORF">BLA29_008655</name>
</gene>
<proteinExistence type="inferred from homology"/>
<dbReference type="Pfam" id="PF01715">
    <property type="entry name" value="IPPT"/>
    <property type="match status" value="1"/>
</dbReference>
<protein>
    <submittedName>
        <fullName evidence="5">Uncharacterized protein</fullName>
    </submittedName>
</protein>
<dbReference type="SUPFAM" id="SSF52540">
    <property type="entry name" value="P-loop containing nucleoside triphosphate hydrolases"/>
    <property type="match status" value="1"/>
</dbReference>
<keyword evidence="4" id="KW-0067">ATP-binding</keyword>
<keyword evidence="2" id="KW-0808">Transferase</keyword>
<evidence type="ECO:0000256" key="4">
    <source>
        <dbReference type="ARBA" id="ARBA00022840"/>
    </source>
</evidence>
<reference evidence="5 6" key="1">
    <citation type="submission" date="2017-03" db="EMBL/GenBank/DDBJ databases">
        <title>Genome Survey of Euroglyphus maynei.</title>
        <authorList>
            <person name="Arlian L.G."/>
            <person name="Morgan M.S."/>
            <person name="Rider S.D."/>
        </authorList>
    </citation>
    <scope>NUCLEOTIDE SEQUENCE [LARGE SCALE GENOMIC DNA]</scope>
    <source>
        <strain evidence="5">Arlian Lab</strain>
        <tissue evidence="5">Whole body</tissue>
    </source>
</reference>
<name>A0A1Y3BFZ7_EURMA</name>
<organism evidence="5 6">
    <name type="scientific">Euroglyphus maynei</name>
    <name type="common">Mayne's house dust mite</name>
    <dbReference type="NCBI Taxonomy" id="6958"/>
    <lineage>
        <taxon>Eukaryota</taxon>
        <taxon>Metazoa</taxon>
        <taxon>Ecdysozoa</taxon>
        <taxon>Arthropoda</taxon>
        <taxon>Chelicerata</taxon>
        <taxon>Arachnida</taxon>
        <taxon>Acari</taxon>
        <taxon>Acariformes</taxon>
        <taxon>Sarcoptiformes</taxon>
        <taxon>Astigmata</taxon>
        <taxon>Psoroptidia</taxon>
        <taxon>Analgoidea</taxon>
        <taxon>Pyroglyphidae</taxon>
        <taxon>Pyroglyphinae</taxon>
        <taxon>Euroglyphus</taxon>
    </lineage>
</organism>
<comment type="similarity">
    <text evidence="1">Belongs to the IPP transferase family.</text>
</comment>
<dbReference type="InterPro" id="IPR039657">
    <property type="entry name" value="Dimethylallyltransferase"/>
</dbReference>